<dbReference type="GO" id="GO:0004190">
    <property type="term" value="F:aspartic-type endopeptidase activity"/>
    <property type="evidence" value="ECO:0007669"/>
    <property type="project" value="InterPro"/>
</dbReference>
<name>A0AA38VXI3_9ASTR</name>
<reference evidence="2" key="1">
    <citation type="submission" date="2023-03" db="EMBL/GenBank/DDBJ databases">
        <title>Chromosome-scale reference genome and RAD-based genetic map of yellow starthistle (Centaurea solstitialis) reveal putative structural variation and QTLs associated with invader traits.</title>
        <authorList>
            <person name="Reatini B."/>
            <person name="Cang F.A."/>
            <person name="Jiang Q."/>
            <person name="Mckibben M.T.W."/>
            <person name="Barker M.S."/>
            <person name="Rieseberg L.H."/>
            <person name="Dlugosch K.M."/>
        </authorList>
    </citation>
    <scope>NUCLEOTIDE SEQUENCE</scope>
    <source>
        <strain evidence="2">CAN-66</strain>
        <tissue evidence="2">Leaf</tissue>
    </source>
</reference>
<dbReference type="EMBL" id="JARYMX010000007">
    <property type="protein sequence ID" value="KAJ9541747.1"/>
    <property type="molecule type" value="Genomic_DNA"/>
</dbReference>
<organism evidence="2 3">
    <name type="scientific">Centaurea solstitialis</name>
    <name type="common">yellow star-thistle</name>
    <dbReference type="NCBI Taxonomy" id="347529"/>
    <lineage>
        <taxon>Eukaryota</taxon>
        <taxon>Viridiplantae</taxon>
        <taxon>Streptophyta</taxon>
        <taxon>Embryophyta</taxon>
        <taxon>Tracheophyta</taxon>
        <taxon>Spermatophyta</taxon>
        <taxon>Magnoliopsida</taxon>
        <taxon>eudicotyledons</taxon>
        <taxon>Gunneridae</taxon>
        <taxon>Pentapetalae</taxon>
        <taxon>asterids</taxon>
        <taxon>campanulids</taxon>
        <taxon>Asterales</taxon>
        <taxon>Asteraceae</taxon>
        <taxon>Carduoideae</taxon>
        <taxon>Cardueae</taxon>
        <taxon>Centaureinae</taxon>
        <taxon>Centaurea</taxon>
    </lineage>
</organism>
<gene>
    <name evidence="2" type="ORF">OSB04_028253</name>
</gene>
<evidence type="ECO:0000313" key="3">
    <source>
        <dbReference type="Proteomes" id="UP001172457"/>
    </source>
</evidence>
<comment type="caution">
    <text evidence="2">The sequence shown here is derived from an EMBL/GenBank/DDBJ whole genome shotgun (WGS) entry which is preliminary data.</text>
</comment>
<dbReference type="AlphaFoldDB" id="A0AA38VXI3"/>
<dbReference type="PANTHER" id="PTHR46148:SF52">
    <property type="entry name" value="OS04G0603800 PROTEIN"/>
    <property type="match status" value="1"/>
</dbReference>
<dbReference type="PANTHER" id="PTHR46148">
    <property type="entry name" value="CHROMO DOMAIN-CONTAINING PROTEIN"/>
    <property type="match status" value="1"/>
</dbReference>
<proteinExistence type="predicted"/>
<evidence type="ECO:0000313" key="2">
    <source>
        <dbReference type="EMBL" id="KAJ9541747.1"/>
    </source>
</evidence>
<dbReference type="InterPro" id="IPR056924">
    <property type="entry name" value="SH3_Tf2-1"/>
</dbReference>
<evidence type="ECO:0000259" key="1">
    <source>
        <dbReference type="Pfam" id="PF24626"/>
    </source>
</evidence>
<sequence>MENGQGCSEARWCSTCRNKHHGACRREPRLGATNQSGPISYGTDPSLPDAYQRGKTADVVSVTFIFNSLPTHILFDSGADHSFVSDSFCKCHSTPIIMLSDALVVEVTSGELVVIHEHYEKCILEGGNDKFVTNVVKEFSHSHRDGLASCSSSQNLLFQKDDQSTDNEWEHRHDLRRERKEDHYDYLMARHIEIILNVSPWKQIIRFRKHGKLSPRFVGPFSILEKVGLQAYRLELLLEIDGIDPTFHVCYLRGCLAKEECIILVSEIRVDTGNRCVEEPETILEMKTKKFHHKEVTMVKVQWKHH</sequence>
<dbReference type="InterPro" id="IPR001969">
    <property type="entry name" value="Aspartic_peptidase_AS"/>
</dbReference>
<keyword evidence="3" id="KW-1185">Reference proteome</keyword>
<accession>A0AA38VXI3</accession>
<dbReference type="Pfam" id="PF08284">
    <property type="entry name" value="RVP_2"/>
    <property type="match status" value="1"/>
</dbReference>
<dbReference type="Pfam" id="PF24626">
    <property type="entry name" value="SH3_Tf2-1"/>
    <property type="match status" value="1"/>
</dbReference>
<protein>
    <recommendedName>
        <fullName evidence="1">Tf2-1-like SH3-like domain-containing protein</fullName>
    </recommendedName>
</protein>
<dbReference type="GO" id="GO:0006508">
    <property type="term" value="P:proteolysis"/>
    <property type="evidence" value="ECO:0007669"/>
    <property type="project" value="InterPro"/>
</dbReference>
<feature type="domain" description="Tf2-1-like SH3-like" evidence="1">
    <location>
        <begin position="196"/>
        <end position="255"/>
    </location>
</feature>
<dbReference type="PROSITE" id="PS00141">
    <property type="entry name" value="ASP_PROTEASE"/>
    <property type="match status" value="1"/>
</dbReference>
<dbReference type="Proteomes" id="UP001172457">
    <property type="component" value="Chromosome 7"/>
</dbReference>
<dbReference type="CDD" id="cd00303">
    <property type="entry name" value="retropepsin_like"/>
    <property type="match status" value="1"/>
</dbReference>